<feature type="domain" description="DUF4398" evidence="3">
    <location>
        <begin position="30"/>
        <end position="104"/>
    </location>
</feature>
<reference evidence="4" key="1">
    <citation type="submission" date="2022-05" db="EMBL/GenBank/DDBJ databases">
        <authorList>
            <person name="Sun H.-N."/>
        </authorList>
    </citation>
    <scope>NUCLEOTIDE SEQUENCE</scope>
    <source>
        <strain evidence="4">HB14</strain>
    </source>
</reference>
<dbReference type="RefSeq" id="WP_253968407.1">
    <property type="nucleotide sequence ID" value="NZ_JAMFTH010000004.1"/>
</dbReference>
<dbReference type="InterPro" id="IPR025511">
    <property type="entry name" value="DUF4398"/>
</dbReference>
<evidence type="ECO:0000313" key="5">
    <source>
        <dbReference type="Proteomes" id="UP001139319"/>
    </source>
</evidence>
<keyword evidence="5" id="KW-1185">Reference proteome</keyword>
<evidence type="ECO:0000259" key="3">
    <source>
        <dbReference type="Pfam" id="PF14346"/>
    </source>
</evidence>
<name>A0A9X2I513_9GAMM</name>
<dbReference type="Gene3D" id="1.20.1270.390">
    <property type="match status" value="1"/>
</dbReference>
<dbReference type="AlphaFoldDB" id="A0A9X2I513"/>
<dbReference type="Proteomes" id="UP001139319">
    <property type="component" value="Unassembled WGS sequence"/>
</dbReference>
<accession>A0A9X2I513</accession>
<sequence>MKSVWLMIPLLCTLLAVGCATQNPVSESMVAQTEARIDQAKSLNADRYAPVALRDAEKHYQSAERAMSEENYDQARQLLEKAMADAELAVATSHAKKSQQAANELEENLRALEAEVQ</sequence>
<comment type="caution">
    <text evidence="4">The sequence shown here is derived from an EMBL/GenBank/DDBJ whole genome shotgun (WGS) entry which is preliminary data.</text>
</comment>
<evidence type="ECO:0000313" key="4">
    <source>
        <dbReference type="EMBL" id="MCP8900111.1"/>
    </source>
</evidence>
<gene>
    <name evidence="4" type="ORF">M6D89_12450</name>
</gene>
<protein>
    <submittedName>
        <fullName evidence="4">DUF4398 domain-containing protein</fullName>
    </submittedName>
</protein>
<dbReference type="PROSITE" id="PS51257">
    <property type="entry name" value="PROKAR_LIPOPROTEIN"/>
    <property type="match status" value="1"/>
</dbReference>
<keyword evidence="2" id="KW-0732">Signal</keyword>
<evidence type="ECO:0000256" key="1">
    <source>
        <dbReference type="SAM" id="Coils"/>
    </source>
</evidence>
<dbReference type="EMBL" id="JAMFTH010000004">
    <property type="protein sequence ID" value="MCP8900111.1"/>
    <property type="molecule type" value="Genomic_DNA"/>
</dbReference>
<feature type="chain" id="PRO_5040855666" evidence="2">
    <location>
        <begin position="23"/>
        <end position="117"/>
    </location>
</feature>
<reference evidence="4" key="2">
    <citation type="submission" date="2023-01" db="EMBL/GenBank/DDBJ databases">
        <title>Gilvimarinus xylanilyticus HB14 isolated from Caulerpa lentillifera aquaculture base in Hainan, China.</title>
        <authorList>
            <person name="Zhang Y.-J."/>
        </authorList>
    </citation>
    <scope>NUCLEOTIDE SEQUENCE</scope>
    <source>
        <strain evidence="4">HB14</strain>
    </source>
</reference>
<feature type="coiled-coil region" evidence="1">
    <location>
        <begin position="53"/>
        <end position="115"/>
    </location>
</feature>
<proteinExistence type="predicted"/>
<feature type="signal peptide" evidence="2">
    <location>
        <begin position="1"/>
        <end position="22"/>
    </location>
</feature>
<dbReference type="Pfam" id="PF14346">
    <property type="entry name" value="DUF4398"/>
    <property type="match status" value="1"/>
</dbReference>
<organism evidence="4 5">
    <name type="scientific">Gilvimarinus xylanilyticus</name>
    <dbReference type="NCBI Taxonomy" id="2944139"/>
    <lineage>
        <taxon>Bacteria</taxon>
        <taxon>Pseudomonadati</taxon>
        <taxon>Pseudomonadota</taxon>
        <taxon>Gammaproteobacteria</taxon>
        <taxon>Cellvibrionales</taxon>
        <taxon>Cellvibrionaceae</taxon>
        <taxon>Gilvimarinus</taxon>
    </lineage>
</organism>
<keyword evidence="1" id="KW-0175">Coiled coil</keyword>
<evidence type="ECO:0000256" key="2">
    <source>
        <dbReference type="SAM" id="SignalP"/>
    </source>
</evidence>